<dbReference type="OrthoDB" id="361797at2759"/>
<feature type="non-terminal residue" evidence="4">
    <location>
        <position position="1"/>
    </location>
</feature>
<dbReference type="InterPro" id="IPR004099">
    <property type="entry name" value="Pyr_nucl-diS_OxRdtase_dimer"/>
</dbReference>
<dbReference type="PANTHER" id="PTHR22912">
    <property type="entry name" value="DISULFIDE OXIDOREDUCTASE"/>
    <property type="match status" value="1"/>
</dbReference>
<evidence type="ECO:0000256" key="1">
    <source>
        <dbReference type="ARBA" id="ARBA00007532"/>
    </source>
</evidence>
<dbReference type="Pfam" id="PF02852">
    <property type="entry name" value="Pyr_redox_dim"/>
    <property type="match status" value="1"/>
</dbReference>
<evidence type="ECO:0000313" key="4">
    <source>
        <dbReference type="EMBL" id="KNC74014.1"/>
    </source>
</evidence>
<dbReference type="EMBL" id="KQ244870">
    <property type="protein sequence ID" value="KNC74014.1"/>
    <property type="molecule type" value="Genomic_DNA"/>
</dbReference>
<dbReference type="STRING" id="667725.A0A0L0FBA2"/>
<comment type="similarity">
    <text evidence="1">Belongs to the class-I pyridine nucleotide-disulfide oxidoreductase family.</text>
</comment>
<name>A0A0L0FBA2_9EUKA</name>
<dbReference type="GO" id="GO:0050660">
    <property type="term" value="F:flavin adenine dinucleotide binding"/>
    <property type="evidence" value="ECO:0007669"/>
    <property type="project" value="TreeGrafter"/>
</dbReference>
<keyword evidence="5" id="KW-1185">Reference proteome</keyword>
<dbReference type="SUPFAM" id="SSF55424">
    <property type="entry name" value="FAD/NAD-linked reductases, dimerisation (C-terminal) domain"/>
    <property type="match status" value="1"/>
</dbReference>
<protein>
    <recommendedName>
        <fullName evidence="3">Pyridine nucleotide-disulphide oxidoreductase dimerisation domain-containing protein</fullName>
    </recommendedName>
</protein>
<dbReference type="GO" id="GO:0004148">
    <property type="term" value="F:dihydrolipoyl dehydrogenase (NADH) activity"/>
    <property type="evidence" value="ECO:0007669"/>
    <property type="project" value="TreeGrafter"/>
</dbReference>
<keyword evidence="2" id="KW-0520">NAD</keyword>
<dbReference type="Gene3D" id="3.30.390.30">
    <property type="match status" value="2"/>
</dbReference>
<accession>A0A0L0FBA2</accession>
<organism evidence="4 5">
    <name type="scientific">Sphaeroforma arctica JP610</name>
    <dbReference type="NCBI Taxonomy" id="667725"/>
    <lineage>
        <taxon>Eukaryota</taxon>
        <taxon>Ichthyosporea</taxon>
        <taxon>Ichthyophonida</taxon>
        <taxon>Sphaeroforma</taxon>
    </lineage>
</organism>
<evidence type="ECO:0000256" key="2">
    <source>
        <dbReference type="ARBA" id="ARBA00023027"/>
    </source>
</evidence>
<dbReference type="GO" id="GO:0006103">
    <property type="term" value="P:2-oxoglutarate metabolic process"/>
    <property type="evidence" value="ECO:0007669"/>
    <property type="project" value="TreeGrafter"/>
</dbReference>
<dbReference type="Proteomes" id="UP000054560">
    <property type="component" value="Unassembled WGS sequence"/>
</dbReference>
<reference evidence="4 5" key="1">
    <citation type="submission" date="2011-02" db="EMBL/GenBank/DDBJ databases">
        <title>The Genome Sequence of Sphaeroforma arctica JP610.</title>
        <authorList>
            <consortium name="The Broad Institute Genome Sequencing Platform"/>
            <person name="Russ C."/>
            <person name="Cuomo C."/>
            <person name="Young S.K."/>
            <person name="Zeng Q."/>
            <person name="Gargeya S."/>
            <person name="Alvarado L."/>
            <person name="Berlin A."/>
            <person name="Chapman S.B."/>
            <person name="Chen Z."/>
            <person name="Freedman E."/>
            <person name="Gellesch M."/>
            <person name="Goldberg J."/>
            <person name="Griggs A."/>
            <person name="Gujja S."/>
            <person name="Heilman E."/>
            <person name="Heiman D."/>
            <person name="Howarth C."/>
            <person name="Mehta T."/>
            <person name="Neiman D."/>
            <person name="Pearson M."/>
            <person name="Roberts A."/>
            <person name="Saif S."/>
            <person name="Shea T."/>
            <person name="Shenoy N."/>
            <person name="Sisk P."/>
            <person name="Stolte C."/>
            <person name="Sykes S."/>
            <person name="White J."/>
            <person name="Yandava C."/>
            <person name="Burger G."/>
            <person name="Gray M.W."/>
            <person name="Holland P.W.H."/>
            <person name="King N."/>
            <person name="Lang F.B.F."/>
            <person name="Roger A.J."/>
            <person name="Ruiz-Trillo I."/>
            <person name="Haas B."/>
            <person name="Nusbaum C."/>
            <person name="Birren B."/>
        </authorList>
    </citation>
    <scope>NUCLEOTIDE SEQUENCE [LARGE SCALE GENOMIC DNA]</scope>
    <source>
        <strain evidence="4 5">JP610</strain>
    </source>
</reference>
<sequence length="206" mass="23098">QATPLTYDNVSSIMFLRPEISCVGMNEQEARRQGIAHRVARVGFALTNRGIINRPQYAAEYYAAPSSEDMTGAESVKRRLEWGESRLERSGFVKMIVADDDEHPTLLGLRVAGEGSSSVIEAAAMLIHEKGSCIRLENVLHPHPSLSEAVQDCARMLMRRSIYKPHVFSSCWVRRWLPAESEDQEPTIVSQGLVPSYGFDEEDMMN</sequence>
<feature type="domain" description="Pyridine nucleotide-disulphide oxidoreductase dimerisation" evidence="3">
    <location>
        <begin position="10"/>
        <end position="152"/>
    </location>
</feature>
<dbReference type="GO" id="GO:0005739">
    <property type="term" value="C:mitochondrion"/>
    <property type="evidence" value="ECO:0007669"/>
    <property type="project" value="TreeGrafter"/>
</dbReference>
<dbReference type="InterPro" id="IPR050151">
    <property type="entry name" value="Class-I_Pyr_Nuc-Dis_Oxidored"/>
</dbReference>
<evidence type="ECO:0000259" key="3">
    <source>
        <dbReference type="Pfam" id="PF02852"/>
    </source>
</evidence>
<dbReference type="InterPro" id="IPR016156">
    <property type="entry name" value="FAD/NAD-linked_Rdtase_dimer_sf"/>
</dbReference>
<gene>
    <name evidence="4" type="ORF">SARC_13428</name>
</gene>
<dbReference type="RefSeq" id="XP_014147916.1">
    <property type="nucleotide sequence ID" value="XM_014292441.1"/>
</dbReference>
<dbReference type="PANTHER" id="PTHR22912:SF151">
    <property type="entry name" value="DIHYDROLIPOYL DEHYDROGENASE, MITOCHONDRIAL"/>
    <property type="match status" value="1"/>
</dbReference>
<dbReference type="GeneID" id="25913932"/>
<dbReference type="GO" id="GO:0045252">
    <property type="term" value="C:oxoglutarate dehydrogenase complex"/>
    <property type="evidence" value="ECO:0007669"/>
    <property type="project" value="TreeGrafter"/>
</dbReference>
<proteinExistence type="inferred from homology"/>
<dbReference type="AlphaFoldDB" id="A0A0L0FBA2"/>
<evidence type="ECO:0000313" key="5">
    <source>
        <dbReference type="Proteomes" id="UP000054560"/>
    </source>
</evidence>